<feature type="domain" description="K+ potassium transporter C-terminal" evidence="11">
    <location>
        <begin position="583"/>
        <end position="757"/>
    </location>
</feature>
<evidence type="ECO:0000256" key="5">
    <source>
        <dbReference type="ARBA" id="ARBA00022958"/>
    </source>
</evidence>
<dbReference type="InterPro" id="IPR053951">
    <property type="entry name" value="K_trans_N"/>
</dbReference>
<keyword evidence="7" id="KW-0406">Ion transport</keyword>
<evidence type="ECO:0000256" key="6">
    <source>
        <dbReference type="ARBA" id="ARBA00022989"/>
    </source>
</evidence>
<evidence type="ECO:0000256" key="1">
    <source>
        <dbReference type="ARBA" id="ARBA00004141"/>
    </source>
</evidence>
<feature type="transmembrane region" description="Helical" evidence="9">
    <location>
        <begin position="380"/>
        <end position="400"/>
    </location>
</feature>
<dbReference type="InterPro" id="IPR053952">
    <property type="entry name" value="K_trans_C"/>
</dbReference>
<feature type="transmembrane region" description="Helical" evidence="9">
    <location>
        <begin position="255"/>
        <end position="274"/>
    </location>
</feature>
<organism evidence="12 13">
    <name type="scientific">Rhodonia placenta</name>
    <dbReference type="NCBI Taxonomy" id="104341"/>
    <lineage>
        <taxon>Eukaryota</taxon>
        <taxon>Fungi</taxon>
        <taxon>Dikarya</taxon>
        <taxon>Basidiomycota</taxon>
        <taxon>Agaricomycotina</taxon>
        <taxon>Agaricomycetes</taxon>
        <taxon>Polyporales</taxon>
        <taxon>Adustoporiaceae</taxon>
        <taxon>Rhodonia</taxon>
    </lineage>
</organism>
<sequence length="758" mass="84546">MSPTGEDATKTKRQSLDVRGFALLTLSFQTLGIIYSDIGTSPLYVLNGIWPASGKLPSEEDVIGGLSAIVWSLTLLPLLKYVVICLRFGTGEGEGGTFALFQGLYPPEQKDFDADRTLTGDSFKFSNKRQGHAISHRLRWPLLACSLLGTSLTLSDGVFTPAVSVTSAVSGIAIARPSVGNDVVPISVAFLVALFLVQFRGTARLAYVFAPVTLIWLSLLGATGIVNIIRHPGIFRALDPSRAIMLFVRTRDYDLLSGVLLAVTGCEALFANLGQFNMQSIQISFTCFVYPCLILQYLGQGARLIVDGEHILTNIFYNSIPGRPNGPLFWILYVFAILATLIASQALITATFSLVQQLINMHSLPHLRMVYTSNKTQGQVYIPVVNWILMILVIIMVVAFKSSVSLTNAYGFAVATVMFTTTLLIALQIKYVKNLSVIAAVVFLLFFGFLDGLFWGASLRKVPDGAWVPLMMGLILVAFMLFWTWARGLEDSYDSSNRMNLRHVIFTERDRSELQIRRPVDLKHSKEIELSEGDDASGRDSEDLEVEEEREYATAVDPETFYILDDAGQGSGATHRPLARIQTCAVFHKLTVGRGVPHSFIGFLRQWPALPRVVIFLAVRVLPIAHMPPEDRYAVTKVRTIQGFYGVTYFVGYRDDFDMKIDEVVERICAIEARADPRESSMIIDEIKTVAKNYVHIVPHYHVISREVKAGRLSKIFNWVRSLLIEDIYRRFAIMFPETENWITSNDQIIRVGINARL</sequence>
<name>A0A8H7NXB5_9APHY</name>
<evidence type="ECO:0000313" key="13">
    <source>
        <dbReference type="Proteomes" id="UP000639403"/>
    </source>
</evidence>
<comment type="subcellular location">
    <subcellularLocation>
        <location evidence="1">Membrane</location>
        <topology evidence="1">Multi-pass membrane protein</topology>
    </subcellularLocation>
</comment>
<dbReference type="PANTHER" id="PTHR30540:SF83">
    <property type="entry name" value="K+ POTASSIUM TRANSPORTER"/>
    <property type="match status" value="1"/>
</dbReference>
<feature type="transmembrane region" description="Helical" evidence="9">
    <location>
        <begin position="21"/>
        <end position="50"/>
    </location>
</feature>
<keyword evidence="3" id="KW-0633">Potassium transport</keyword>
<evidence type="ECO:0000313" key="12">
    <source>
        <dbReference type="EMBL" id="KAF9808492.1"/>
    </source>
</evidence>
<keyword evidence="8 9" id="KW-0472">Membrane</keyword>
<feature type="transmembrane region" description="Helical" evidence="9">
    <location>
        <begin position="206"/>
        <end position="229"/>
    </location>
</feature>
<keyword evidence="6 9" id="KW-1133">Transmembrane helix</keyword>
<feature type="transmembrane region" description="Helical" evidence="9">
    <location>
        <begin position="62"/>
        <end position="83"/>
    </location>
</feature>
<dbReference type="PANTHER" id="PTHR30540">
    <property type="entry name" value="OSMOTIC STRESS POTASSIUM TRANSPORTER"/>
    <property type="match status" value="1"/>
</dbReference>
<evidence type="ECO:0000256" key="4">
    <source>
        <dbReference type="ARBA" id="ARBA00022692"/>
    </source>
</evidence>
<feature type="transmembrane region" description="Helical" evidence="9">
    <location>
        <begin position="330"/>
        <end position="359"/>
    </location>
</feature>
<dbReference type="Proteomes" id="UP000639403">
    <property type="component" value="Unassembled WGS sequence"/>
</dbReference>
<evidence type="ECO:0008006" key="14">
    <source>
        <dbReference type="Google" id="ProtNLM"/>
    </source>
</evidence>
<comment type="caution">
    <text evidence="12">The sequence shown here is derived from an EMBL/GenBank/DDBJ whole genome shotgun (WGS) entry which is preliminary data.</text>
</comment>
<reference evidence="12" key="1">
    <citation type="submission" date="2020-11" db="EMBL/GenBank/DDBJ databases">
        <authorList>
            <person name="Koelle M."/>
            <person name="Horta M.A.C."/>
            <person name="Nowrousian M."/>
            <person name="Ohm R.A."/>
            <person name="Benz P."/>
            <person name="Pilgard A."/>
        </authorList>
    </citation>
    <scope>NUCLEOTIDE SEQUENCE</scope>
    <source>
        <strain evidence="12">FPRL280</strain>
    </source>
</reference>
<dbReference type="GO" id="GO:0015079">
    <property type="term" value="F:potassium ion transmembrane transporter activity"/>
    <property type="evidence" value="ECO:0007669"/>
    <property type="project" value="InterPro"/>
</dbReference>
<keyword evidence="2" id="KW-0813">Transport</keyword>
<dbReference type="AlphaFoldDB" id="A0A8H7NXB5"/>
<reference evidence="12" key="2">
    <citation type="journal article" name="Front. Microbiol.">
        <title>Degradative Capacity of Two Strains of Rhodonia placenta: From Phenotype to Genotype.</title>
        <authorList>
            <person name="Kolle M."/>
            <person name="Horta M.A.C."/>
            <person name="Nowrousian M."/>
            <person name="Ohm R.A."/>
            <person name="Benz J.P."/>
            <person name="Pilgard A."/>
        </authorList>
    </citation>
    <scope>NUCLEOTIDE SEQUENCE</scope>
    <source>
        <strain evidence="12">FPRL280</strain>
    </source>
</reference>
<keyword evidence="5" id="KW-0630">Potassium</keyword>
<evidence type="ECO:0000259" key="11">
    <source>
        <dbReference type="Pfam" id="PF22776"/>
    </source>
</evidence>
<dbReference type="NCBIfam" id="TIGR00794">
    <property type="entry name" value="kup"/>
    <property type="match status" value="1"/>
</dbReference>
<dbReference type="EMBL" id="JADOXO010000242">
    <property type="protein sequence ID" value="KAF9808492.1"/>
    <property type="molecule type" value="Genomic_DNA"/>
</dbReference>
<evidence type="ECO:0000259" key="10">
    <source>
        <dbReference type="Pfam" id="PF02705"/>
    </source>
</evidence>
<keyword evidence="4 9" id="KW-0812">Transmembrane</keyword>
<feature type="domain" description="K+ potassium transporter integral membrane" evidence="10">
    <location>
        <begin position="27"/>
        <end position="504"/>
    </location>
</feature>
<dbReference type="GO" id="GO:0016020">
    <property type="term" value="C:membrane"/>
    <property type="evidence" value="ECO:0007669"/>
    <property type="project" value="UniProtKB-SubCell"/>
</dbReference>
<dbReference type="Pfam" id="PF02705">
    <property type="entry name" value="K_trans"/>
    <property type="match status" value="1"/>
</dbReference>
<evidence type="ECO:0000256" key="7">
    <source>
        <dbReference type="ARBA" id="ARBA00023065"/>
    </source>
</evidence>
<protein>
    <recommendedName>
        <fullName evidence="14">Potassium transporter</fullName>
    </recommendedName>
</protein>
<evidence type="ECO:0000256" key="3">
    <source>
        <dbReference type="ARBA" id="ARBA00022538"/>
    </source>
</evidence>
<gene>
    <name evidence="12" type="ORF">IEO21_07871</name>
</gene>
<feature type="transmembrane region" description="Helical" evidence="9">
    <location>
        <begin position="434"/>
        <end position="455"/>
    </location>
</feature>
<evidence type="ECO:0000256" key="8">
    <source>
        <dbReference type="ARBA" id="ARBA00023136"/>
    </source>
</evidence>
<dbReference type="InterPro" id="IPR003855">
    <property type="entry name" value="K+_transporter"/>
</dbReference>
<accession>A0A8H7NXB5</accession>
<feature type="transmembrane region" description="Helical" evidence="9">
    <location>
        <begin position="467"/>
        <end position="486"/>
    </location>
</feature>
<proteinExistence type="predicted"/>
<feature type="transmembrane region" description="Helical" evidence="9">
    <location>
        <begin position="281"/>
        <end position="299"/>
    </location>
</feature>
<evidence type="ECO:0000256" key="2">
    <source>
        <dbReference type="ARBA" id="ARBA00022448"/>
    </source>
</evidence>
<dbReference type="Pfam" id="PF22776">
    <property type="entry name" value="K_trans_C"/>
    <property type="match status" value="1"/>
</dbReference>
<evidence type="ECO:0000256" key="9">
    <source>
        <dbReference type="SAM" id="Phobius"/>
    </source>
</evidence>
<feature type="transmembrane region" description="Helical" evidence="9">
    <location>
        <begin position="406"/>
        <end position="427"/>
    </location>
</feature>